<dbReference type="Proteomes" id="UP000036681">
    <property type="component" value="Unplaced"/>
</dbReference>
<reference evidence="4" key="1">
    <citation type="submission" date="2023-03" db="UniProtKB">
        <authorList>
            <consortium name="WormBaseParasite"/>
        </authorList>
    </citation>
    <scope>IDENTIFICATION</scope>
</reference>
<evidence type="ECO:0000313" key="3">
    <source>
        <dbReference type="Proteomes" id="UP000036681"/>
    </source>
</evidence>
<sequence>MTARFEKSRHEEEPFDDAATYVKRDKSKRSSSADYLTHLLNRLLNAVRTRNLTANDENGEEVESHIYSFRIIAKKDLICDLEKCVQEKVEIMKTTAQLRMEAALRAKFQQQRYAFILSVVHGLETAYKKALASASVDIANRISIRDDARTRIERLRDQLEDLTISAERLAQEWILDENHLQFTLNCLRQTKDALLLSTRRVTTNDDAEKKELNVLRRQRATLLIKTCKGNATLLSLRQINKRKPKMKFDLDTRLIQRRNPLS</sequence>
<evidence type="ECO:0000313" key="4">
    <source>
        <dbReference type="WBParaSite" id="ALUE_0000288501-mRNA-1"/>
    </source>
</evidence>
<evidence type="ECO:0000256" key="1">
    <source>
        <dbReference type="SAM" id="Coils"/>
    </source>
</evidence>
<dbReference type="WBParaSite" id="ALUE_0000288501-mRNA-1">
    <property type="protein sequence ID" value="ALUE_0000288501-mRNA-1"/>
    <property type="gene ID" value="ALUE_0000288501"/>
</dbReference>
<keyword evidence="1" id="KW-0175">Coiled coil</keyword>
<accession>A0A9J2NZA2</accession>
<protein>
    <submittedName>
        <fullName evidence="4">Uncharacterized protein</fullName>
    </submittedName>
</protein>
<name>A0A9J2NZA2_ASCLU</name>
<feature type="coiled-coil region" evidence="1">
    <location>
        <begin position="145"/>
        <end position="172"/>
    </location>
</feature>
<dbReference type="AlphaFoldDB" id="A0A9J2NZA2"/>
<feature type="region of interest" description="Disordered" evidence="2">
    <location>
        <begin position="1"/>
        <end position="20"/>
    </location>
</feature>
<keyword evidence="3" id="KW-1185">Reference proteome</keyword>
<organism evidence="3 4">
    <name type="scientific">Ascaris lumbricoides</name>
    <name type="common">Giant roundworm</name>
    <dbReference type="NCBI Taxonomy" id="6252"/>
    <lineage>
        <taxon>Eukaryota</taxon>
        <taxon>Metazoa</taxon>
        <taxon>Ecdysozoa</taxon>
        <taxon>Nematoda</taxon>
        <taxon>Chromadorea</taxon>
        <taxon>Rhabditida</taxon>
        <taxon>Spirurina</taxon>
        <taxon>Ascaridomorpha</taxon>
        <taxon>Ascaridoidea</taxon>
        <taxon>Ascarididae</taxon>
        <taxon>Ascaris</taxon>
    </lineage>
</organism>
<proteinExistence type="predicted"/>
<evidence type="ECO:0000256" key="2">
    <source>
        <dbReference type="SAM" id="MobiDB-lite"/>
    </source>
</evidence>
<feature type="compositionally biased region" description="Basic and acidic residues" evidence="2">
    <location>
        <begin position="1"/>
        <end position="12"/>
    </location>
</feature>